<evidence type="ECO:0000313" key="2">
    <source>
        <dbReference type="EMBL" id="EGX70425.1"/>
    </source>
</evidence>
<proteinExistence type="predicted"/>
<dbReference type="Proteomes" id="UP000004830">
    <property type="component" value="Unassembled WGS sequence"/>
</dbReference>
<dbReference type="HOGENOM" id="CLU_1783563_0_0_11"/>
<dbReference type="OrthoDB" id="3196556at2"/>
<dbReference type="PATRIC" id="fig|742742.3.peg.1380"/>
<organism evidence="2 3">
    <name type="scientific">Collinsella tanakaei YIT 12063</name>
    <dbReference type="NCBI Taxonomy" id="742742"/>
    <lineage>
        <taxon>Bacteria</taxon>
        <taxon>Bacillati</taxon>
        <taxon>Actinomycetota</taxon>
        <taxon>Coriobacteriia</taxon>
        <taxon>Coriobacteriales</taxon>
        <taxon>Coriobacteriaceae</taxon>
        <taxon>Collinsella</taxon>
    </lineage>
</organism>
<keyword evidence="3" id="KW-1185">Reference proteome</keyword>
<comment type="caution">
    <text evidence="2">The sequence shown here is derived from an EMBL/GenBank/DDBJ whole genome shotgun (WGS) entry which is preliminary data.</text>
</comment>
<dbReference type="eggNOG" id="ENOG5031V0N">
    <property type="taxonomic scope" value="Bacteria"/>
</dbReference>
<keyword evidence="1" id="KW-1133">Transmembrane helix</keyword>
<dbReference type="AlphaFoldDB" id="G1WJA1"/>
<dbReference type="GeneID" id="62759124"/>
<dbReference type="RefSeq" id="WP_009141449.1">
    <property type="nucleotide sequence ID" value="NZ_JH126470.1"/>
</dbReference>
<dbReference type="EMBL" id="ADLS01000018">
    <property type="protein sequence ID" value="EGX70425.1"/>
    <property type="molecule type" value="Genomic_DNA"/>
</dbReference>
<protein>
    <submittedName>
        <fullName evidence="2">Uncharacterized protein</fullName>
    </submittedName>
</protein>
<evidence type="ECO:0000256" key="1">
    <source>
        <dbReference type="SAM" id="Phobius"/>
    </source>
</evidence>
<gene>
    <name evidence="2" type="ORF">HMPREF9452_01414</name>
</gene>
<keyword evidence="1" id="KW-0472">Membrane</keyword>
<keyword evidence="1" id="KW-0812">Transmembrane</keyword>
<name>G1WJA1_9ACTN</name>
<accession>G1WJA1</accession>
<sequence>MPLPVVAIVLPLVLFGIMAVVLFVAYRRAARAIDELSLPVVVRCGACGVEFRITTAELRGAKMTKSVSRTSTRVHGPALVTRKSYSRYQKRLTCPACGEHGWCEVLNIGQLQAASTRVAIKYLGGALVLLILLGFVLNALSNAIL</sequence>
<feature type="transmembrane region" description="Helical" evidence="1">
    <location>
        <begin position="122"/>
        <end position="144"/>
    </location>
</feature>
<feature type="transmembrane region" description="Helical" evidence="1">
    <location>
        <begin position="6"/>
        <end position="26"/>
    </location>
</feature>
<reference evidence="2 3" key="1">
    <citation type="submission" date="2011-06" db="EMBL/GenBank/DDBJ databases">
        <title>The Genome Sequence of Collinsella tanakaei YIT 12063.</title>
        <authorList>
            <consortium name="The Broad Institute Genome Sequencing Platform"/>
            <person name="Earl A."/>
            <person name="Ward D."/>
            <person name="Feldgarden M."/>
            <person name="Gevers D."/>
            <person name="Morotomi M."/>
            <person name="Young S.K."/>
            <person name="Zeng Q."/>
            <person name="Gargeya S."/>
            <person name="Fitzgerald M."/>
            <person name="Haas B."/>
            <person name="Abouelleil A."/>
            <person name="Alvarado L."/>
            <person name="Arachchi H.M."/>
            <person name="Berlin A."/>
            <person name="Brown A."/>
            <person name="Chapman S.B."/>
            <person name="Chen Z."/>
            <person name="Dunbar C."/>
            <person name="Freedman E."/>
            <person name="Gearin G."/>
            <person name="Gellesch M."/>
            <person name="Goldberg J."/>
            <person name="Griggs A."/>
            <person name="Gujja S."/>
            <person name="Heiman D."/>
            <person name="Howarth C."/>
            <person name="Larson L."/>
            <person name="Lui A."/>
            <person name="MacDonald P.J.P."/>
            <person name="Mehta T."/>
            <person name="Montmayeur A."/>
            <person name="Murphy C."/>
            <person name="Neiman D."/>
            <person name="Pearson M."/>
            <person name="Priest M."/>
            <person name="Roberts A."/>
            <person name="Saif S."/>
            <person name="Shea T."/>
            <person name="Shenoy N."/>
            <person name="Sisk P."/>
            <person name="Stolte C."/>
            <person name="Sykes S."/>
            <person name="Wortman J."/>
            <person name="Nusbaum C."/>
            <person name="Birren B."/>
        </authorList>
    </citation>
    <scope>NUCLEOTIDE SEQUENCE [LARGE SCALE GENOMIC DNA]</scope>
    <source>
        <strain evidence="2 3">YIT 12063</strain>
    </source>
</reference>
<evidence type="ECO:0000313" key="3">
    <source>
        <dbReference type="Proteomes" id="UP000004830"/>
    </source>
</evidence>